<proteinExistence type="predicted"/>
<gene>
    <name evidence="1" type="ORF">CARN7_1472</name>
</gene>
<evidence type="ECO:0000313" key="1">
    <source>
        <dbReference type="EMBL" id="CBI10677.1"/>
    </source>
</evidence>
<comment type="caution">
    <text evidence="1">The sequence shown here is derived from an EMBL/GenBank/DDBJ whole genome shotgun (WGS) entry which is preliminary data.</text>
</comment>
<dbReference type="AlphaFoldDB" id="E6QTV5"/>
<reference evidence="1" key="1">
    <citation type="submission" date="2009-10" db="EMBL/GenBank/DDBJ databases">
        <title>Diversity of trophic interactions inside an arsenic-rich microbial ecosystem.</title>
        <authorList>
            <person name="Bertin P.N."/>
            <person name="Heinrich-Salmeron A."/>
            <person name="Pelletier E."/>
            <person name="Goulhen-Chollet F."/>
            <person name="Arsene-Ploetze F."/>
            <person name="Gallien S."/>
            <person name="Calteau A."/>
            <person name="Vallenet D."/>
            <person name="Casiot C."/>
            <person name="Chane-Woon-Ming B."/>
            <person name="Giloteaux L."/>
            <person name="Barakat M."/>
            <person name="Bonnefoy V."/>
            <person name="Bruneel O."/>
            <person name="Chandler M."/>
            <person name="Cleiss J."/>
            <person name="Duran R."/>
            <person name="Elbaz-Poulichet F."/>
            <person name="Fonknechten N."/>
            <person name="Lauga B."/>
            <person name="Mornico D."/>
            <person name="Ortet P."/>
            <person name="Schaeffer C."/>
            <person name="Siguier P."/>
            <person name="Alexander Thil Smith A."/>
            <person name="Van Dorsselaer A."/>
            <person name="Weissenbach J."/>
            <person name="Medigue C."/>
            <person name="Le Paslier D."/>
        </authorList>
    </citation>
    <scope>NUCLEOTIDE SEQUENCE</scope>
</reference>
<sequence length="128" mass="14255">MRRDAIDAFISTIGEVINATTAEVRNYETGNPDATYEAIVFGDTPEGHEALRLANATDAAKSAAGMVFSRANHPSFHRYASGQRRIWHANNHHTVAQHKNNNPTRDIPIRQLTAETVKNAFVTCYYLN</sequence>
<protein>
    <submittedName>
        <fullName evidence="1">Uncharacterized protein</fullName>
    </submittedName>
</protein>
<name>E6QTV5_9ZZZZ</name>
<accession>E6QTV5</accession>
<organism evidence="1">
    <name type="scientific">mine drainage metagenome</name>
    <dbReference type="NCBI Taxonomy" id="410659"/>
    <lineage>
        <taxon>unclassified sequences</taxon>
        <taxon>metagenomes</taxon>
        <taxon>ecological metagenomes</taxon>
    </lineage>
</organism>
<dbReference type="EMBL" id="CABR01000101">
    <property type="protein sequence ID" value="CBI10677.1"/>
    <property type="molecule type" value="Genomic_DNA"/>
</dbReference>